<dbReference type="AlphaFoldDB" id="A0A382LBY2"/>
<organism evidence="2">
    <name type="scientific">marine metagenome</name>
    <dbReference type="NCBI Taxonomy" id="408172"/>
    <lineage>
        <taxon>unclassified sequences</taxon>
        <taxon>metagenomes</taxon>
        <taxon>ecological metagenomes</taxon>
    </lineage>
</organism>
<dbReference type="Gene3D" id="3.30.43.10">
    <property type="entry name" value="Uridine Diphospho-n-acetylenolpyruvylglucosamine Reductase, domain 2"/>
    <property type="match status" value="1"/>
</dbReference>
<evidence type="ECO:0000259" key="1">
    <source>
        <dbReference type="PROSITE" id="PS51387"/>
    </source>
</evidence>
<dbReference type="GO" id="GO:0008762">
    <property type="term" value="F:UDP-N-acetylmuramate dehydrogenase activity"/>
    <property type="evidence" value="ECO:0007669"/>
    <property type="project" value="InterPro"/>
</dbReference>
<dbReference type="InterPro" id="IPR003170">
    <property type="entry name" value="MurB"/>
</dbReference>
<dbReference type="SUPFAM" id="SSF56176">
    <property type="entry name" value="FAD-binding/transporter-associated domain-like"/>
    <property type="match status" value="1"/>
</dbReference>
<dbReference type="PROSITE" id="PS51387">
    <property type="entry name" value="FAD_PCMH"/>
    <property type="match status" value="1"/>
</dbReference>
<accession>A0A382LBY2</accession>
<feature type="non-terminal residue" evidence="2">
    <location>
        <position position="88"/>
    </location>
</feature>
<dbReference type="InterPro" id="IPR006094">
    <property type="entry name" value="Oxid_FAD_bind_N"/>
</dbReference>
<gene>
    <name evidence="2" type="ORF">METZ01_LOCUS285215</name>
</gene>
<dbReference type="GO" id="GO:0071555">
    <property type="term" value="P:cell wall organization"/>
    <property type="evidence" value="ECO:0007669"/>
    <property type="project" value="TreeGrafter"/>
</dbReference>
<evidence type="ECO:0000313" key="2">
    <source>
        <dbReference type="EMBL" id="SVC32361.1"/>
    </source>
</evidence>
<sequence>MLASIMTFNEPMAAHTTFGIGGPASCLVYPDNREELSELLQYAHRENIPAFFTGSGSNILVWDEGFDGFVISLRKTFKKLIITGRYQI</sequence>
<dbReference type="GO" id="GO:0005829">
    <property type="term" value="C:cytosol"/>
    <property type="evidence" value="ECO:0007669"/>
    <property type="project" value="TreeGrafter"/>
</dbReference>
<dbReference type="GO" id="GO:0071949">
    <property type="term" value="F:FAD binding"/>
    <property type="evidence" value="ECO:0007669"/>
    <property type="project" value="InterPro"/>
</dbReference>
<dbReference type="PANTHER" id="PTHR21071:SF4">
    <property type="entry name" value="UDP-N-ACETYLENOLPYRUVOYLGLUCOSAMINE REDUCTASE"/>
    <property type="match status" value="1"/>
</dbReference>
<dbReference type="InterPro" id="IPR036318">
    <property type="entry name" value="FAD-bd_PCMH-like_sf"/>
</dbReference>
<proteinExistence type="predicted"/>
<dbReference type="PANTHER" id="PTHR21071">
    <property type="entry name" value="UDP-N-ACETYLENOLPYRUVOYLGLUCOSAMINE REDUCTASE"/>
    <property type="match status" value="1"/>
</dbReference>
<reference evidence="2" key="1">
    <citation type="submission" date="2018-05" db="EMBL/GenBank/DDBJ databases">
        <authorList>
            <person name="Lanie J.A."/>
            <person name="Ng W.-L."/>
            <person name="Kazmierczak K.M."/>
            <person name="Andrzejewski T.M."/>
            <person name="Davidsen T.M."/>
            <person name="Wayne K.J."/>
            <person name="Tettelin H."/>
            <person name="Glass J.I."/>
            <person name="Rusch D."/>
            <person name="Podicherti R."/>
            <person name="Tsui H.-C.T."/>
            <person name="Winkler M.E."/>
        </authorList>
    </citation>
    <scope>NUCLEOTIDE SEQUENCE</scope>
</reference>
<name>A0A382LBY2_9ZZZZ</name>
<dbReference type="Pfam" id="PF01565">
    <property type="entry name" value="FAD_binding_4"/>
    <property type="match status" value="1"/>
</dbReference>
<dbReference type="InterPro" id="IPR016166">
    <property type="entry name" value="FAD-bd_PCMH"/>
</dbReference>
<dbReference type="EMBL" id="UINC01085121">
    <property type="protein sequence ID" value="SVC32361.1"/>
    <property type="molecule type" value="Genomic_DNA"/>
</dbReference>
<protein>
    <recommendedName>
        <fullName evidence="1">FAD-binding PCMH-type domain-containing protein</fullName>
    </recommendedName>
</protein>
<feature type="domain" description="FAD-binding PCMH-type" evidence="1">
    <location>
        <begin position="20"/>
        <end position="88"/>
    </location>
</feature>
<dbReference type="InterPro" id="IPR016167">
    <property type="entry name" value="FAD-bd_PCMH_sub1"/>
</dbReference>